<comment type="pathway">
    <text evidence="1 8">Cofactor biosynthesis; tetrahydrofolate biosynthesis; 5,6,7,8-tetrahydrofolate from 7,8-dihydrofolate: step 1/1.</text>
</comment>
<evidence type="ECO:0000256" key="3">
    <source>
        <dbReference type="ARBA" id="ARBA00012856"/>
    </source>
</evidence>
<dbReference type="UniPathway" id="UPA00077">
    <property type="reaction ID" value="UER00158"/>
</dbReference>
<dbReference type="PANTHER" id="PTHR48069">
    <property type="entry name" value="DIHYDROFOLATE REDUCTASE"/>
    <property type="match status" value="1"/>
</dbReference>
<dbReference type="GO" id="GO:0046655">
    <property type="term" value="P:folic acid metabolic process"/>
    <property type="evidence" value="ECO:0007669"/>
    <property type="project" value="TreeGrafter"/>
</dbReference>
<dbReference type="STRING" id="97481.SAMN05444853_10871"/>
<dbReference type="Proteomes" id="UP000198883">
    <property type="component" value="Unassembled WGS sequence"/>
</dbReference>
<dbReference type="PROSITE" id="PS51330">
    <property type="entry name" value="DHFR_2"/>
    <property type="match status" value="1"/>
</dbReference>
<dbReference type="PRINTS" id="PR00070">
    <property type="entry name" value="DHFR"/>
</dbReference>
<dbReference type="CDD" id="cd00209">
    <property type="entry name" value="DHFR"/>
    <property type="match status" value="1"/>
</dbReference>
<dbReference type="GO" id="GO:0070401">
    <property type="term" value="F:NADP+ binding"/>
    <property type="evidence" value="ECO:0007669"/>
    <property type="project" value="UniProtKB-ARBA"/>
</dbReference>
<keyword evidence="15" id="KW-1185">Reference proteome</keyword>
<dbReference type="EMBL" id="JASAVS010000007">
    <property type="protein sequence ID" value="MDP8085139.1"/>
    <property type="molecule type" value="Genomic_DNA"/>
</dbReference>
<dbReference type="GO" id="GO:0004146">
    <property type="term" value="F:dihydrofolate reductase activity"/>
    <property type="evidence" value="ECO:0007669"/>
    <property type="project" value="UniProtKB-EC"/>
</dbReference>
<evidence type="ECO:0000256" key="5">
    <source>
        <dbReference type="ARBA" id="ARBA00022857"/>
    </source>
</evidence>
<evidence type="ECO:0000256" key="1">
    <source>
        <dbReference type="ARBA" id="ARBA00004903"/>
    </source>
</evidence>
<keyword evidence="4 8" id="KW-0554">One-carbon metabolism</keyword>
<dbReference type="InterPro" id="IPR001796">
    <property type="entry name" value="DHFR_dom"/>
</dbReference>
<dbReference type="PANTHER" id="PTHR48069:SF3">
    <property type="entry name" value="DIHYDROFOLATE REDUCTASE"/>
    <property type="match status" value="1"/>
</dbReference>
<dbReference type="GeneID" id="83544152"/>
<dbReference type="RefSeq" id="WP_090921345.1">
    <property type="nucleotide sequence ID" value="NZ_CP016180.1"/>
</dbReference>
<dbReference type="GO" id="GO:0006730">
    <property type="term" value="P:one-carbon metabolic process"/>
    <property type="evidence" value="ECO:0007669"/>
    <property type="project" value="UniProtKB-KW"/>
</dbReference>
<evidence type="ECO:0000313" key="13">
    <source>
        <dbReference type="EMBL" id="SEM21353.1"/>
    </source>
</evidence>
<dbReference type="FunFam" id="3.40.430.10:FF:000001">
    <property type="entry name" value="Dihydrofolate reductase"/>
    <property type="match status" value="1"/>
</dbReference>
<dbReference type="GO" id="GO:0046654">
    <property type="term" value="P:tetrahydrofolate biosynthetic process"/>
    <property type="evidence" value="ECO:0007669"/>
    <property type="project" value="UniProtKB-UniPathway"/>
</dbReference>
<dbReference type="InterPro" id="IPR017925">
    <property type="entry name" value="DHFR_CS"/>
</dbReference>
<dbReference type="OrthoDB" id="9804315at2"/>
<organism evidence="13 14">
    <name type="scientific">Phocoenobacter skyensis</name>
    <dbReference type="NCBI Taxonomy" id="97481"/>
    <lineage>
        <taxon>Bacteria</taxon>
        <taxon>Pseudomonadati</taxon>
        <taxon>Pseudomonadota</taxon>
        <taxon>Gammaproteobacteria</taxon>
        <taxon>Pasteurellales</taxon>
        <taxon>Pasteurellaceae</taxon>
        <taxon>Phocoenobacter</taxon>
    </lineage>
</organism>
<dbReference type="InterPro" id="IPR024072">
    <property type="entry name" value="DHFR-like_dom_sf"/>
</dbReference>
<feature type="domain" description="DHFR" evidence="10">
    <location>
        <begin position="2"/>
        <end position="161"/>
    </location>
</feature>
<gene>
    <name evidence="11" type="ORF">QJT92_04260</name>
    <name evidence="12" type="ORF">QJU97_06380</name>
    <name evidence="13" type="ORF">SAMN05444853_10871</name>
</gene>
<evidence type="ECO:0000313" key="11">
    <source>
        <dbReference type="EMBL" id="MDP8085139.1"/>
    </source>
</evidence>
<evidence type="ECO:0000256" key="2">
    <source>
        <dbReference type="ARBA" id="ARBA00009539"/>
    </source>
</evidence>
<dbReference type="GO" id="GO:0005829">
    <property type="term" value="C:cytosol"/>
    <property type="evidence" value="ECO:0007669"/>
    <property type="project" value="TreeGrafter"/>
</dbReference>
<evidence type="ECO:0000313" key="12">
    <source>
        <dbReference type="EMBL" id="MDP8175076.1"/>
    </source>
</evidence>
<evidence type="ECO:0000256" key="8">
    <source>
        <dbReference type="PIRNR" id="PIRNR000194"/>
    </source>
</evidence>
<dbReference type="Pfam" id="PF00186">
    <property type="entry name" value="DHFR_1"/>
    <property type="match status" value="1"/>
</dbReference>
<dbReference type="EC" id="1.5.1.3" evidence="3 8"/>
<evidence type="ECO:0000313" key="15">
    <source>
        <dbReference type="Proteomes" id="UP001224812"/>
    </source>
</evidence>
<reference evidence="12" key="4">
    <citation type="journal article" date="2023" name="Front. Microbiol.">
        <title>Phylogeography and host specificity of Pasteurellaceae pathogenic to sea-farmed fish in the north-east Atlantic.</title>
        <authorList>
            <person name="Gulla S."/>
            <person name="Colquhoun D.J."/>
            <person name="Olsen A.B."/>
            <person name="Spilsberg B."/>
            <person name="Lagesen K."/>
            <person name="Aakesson C.P."/>
            <person name="Strom S."/>
            <person name="Manji F."/>
            <person name="Birkbeck T.H."/>
            <person name="Nilsen H.K."/>
        </authorList>
    </citation>
    <scope>NUCLEOTIDE SEQUENCE</scope>
    <source>
        <strain evidence="12">98B1</strain>
    </source>
</reference>
<proteinExistence type="inferred from homology"/>
<evidence type="ECO:0000256" key="4">
    <source>
        <dbReference type="ARBA" id="ARBA00022563"/>
    </source>
</evidence>
<dbReference type="Proteomes" id="UP001224812">
    <property type="component" value="Unassembled WGS sequence"/>
</dbReference>
<name>A0A1H7WIN1_9PAST</name>
<protein>
    <recommendedName>
        <fullName evidence="3 8">Dihydrofolate reductase</fullName>
        <ecNumber evidence="3 8">1.5.1.3</ecNumber>
    </recommendedName>
</protein>
<dbReference type="SUPFAM" id="SSF53597">
    <property type="entry name" value="Dihydrofolate reductase-like"/>
    <property type="match status" value="1"/>
</dbReference>
<dbReference type="EMBL" id="JASAYT010000018">
    <property type="protein sequence ID" value="MDP8175076.1"/>
    <property type="molecule type" value="Genomic_DNA"/>
</dbReference>
<evidence type="ECO:0000259" key="10">
    <source>
        <dbReference type="PROSITE" id="PS51330"/>
    </source>
</evidence>
<evidence type="ECO:0000313" key="14">
    <source>
        <dbReference type="Proteomes" id="UP000198883"/>
    </source>
</evidence>
<dbReference type="AlphaFoldDB" id="A0A1H7WIN1"/>
<keyword evidence="5 8" id="KW-0521">NADP</keyword>
<reference evidence="13" key="1">
    <citation type="submission" date="2016-10" db="EMBL/GenBank/DDBJ databases">
        <authorList>
            <person name="de Groot N.N."/>
        </authorList>
    </citation>
    <scope>NUCLEOTIDE SEQUENCE [LARGE SCALE GENOMIC DNA]</scope>
    <source>
        <strain evidence="13">DSM 24204</strain>
    </source>
</reference>
<evidence type="ECO:0000256" key="9">
    <source>
        <dbReference type="RuleBase" id="RU004474"/>
    </source>
</evidence>
<comment type="function">
    <text evidence="7 8">Key enzyme in folate metabolism. Catalyzes an essential reaction for de novo glycine and purine synthesis, and for DNA precursor synthesis.</text>
</comment>
<dbReference type="Proteomes" id="UP001231736">
    <property type="component" value="Unassembled WGS sequence"/>
</dbReference>
<evidence type="ECO:0000256" key="7">
    <source>
        <dbReference type="ARBA" id="ARBA00025067"/>
    </source>
</evidence>
<dbReference type="Gene3D" id="3.40.430.10">
    <property type="entry name" value="Dihydrofolate Reductase, subunit A"/>
    <property type="match status" value="1"/>
</dbReference>
<keyword evidence="6 8" id="KW-0560">Oxidoreductase</keyword>
<dbReference type="PROSITE" id="PS00075">
    <property type="entry name" value="DHFR_1"/>
    <property type="match status" value="1"/>
</dbReference>
<reference evidence="14" key="2">
    <citation type="submission" date="2016-10" db="EMBL/GenBank/DDBJ databases">
        <authorList>
            <person name="Varghese N."/>
            <person name="Submissions S."/>
        </authorList>
    </citation>
    <scope>NUCLEOTIDE SEQUENCE [LARGE SCALE GENOMIC DNA]</scope>
    <source>
        <strain evidence="14">DSM 24204</strain>
    </source>
</reference>
<dbReference type="InterPro" id="IPR012259">
    <property type="entry name" value="DHFR"/>
</dbReference>
<dbReference type="GO" id="GO:0046452">
    <property type="term" value="P:dihydrofolate metabolic process"/>
    <property type="evidence" value="ECO:0007669"/>
    <property type="project" value="TreeGrafter"/>
</dbReference>
<accession>A0A1H7WIN1</accession>
<evidence type="ECO:0000256" key="6">
    <source>
        <dbReference type="ARBA" id="ARBA00023002"/>
    </source>
</evidence>
<sequence length="168" mass="19060">MKISLIVARTKNNVIGKDNQMPWHLPVDLAWFKNNTINKPVIMGRKTYESIGRLLPNRPNIILSRSNFNVEGALSASSLEQGLKIANELTDVTEVIVIGGGELFKQALPLADTLYLTEIQAEIEGDTYFEFDETEWCLATQQWSEIDDKNPYQCRFMIFNKLTSSTDT</sequence>
<dbReference type="PIRSF" id="PIRSF000194">
    <property type="entry name" value="DHFR"/>
    <property type="match status" value="1"/>
</dbReference>
<comment type="catalytic activity">
    <reaction evidence="8">
        <text>(6S)-5,6,7,8-tetrahydrofolate + NADP(+) = 7,8-dihydrofolate + NADPH + H(+)</text>
        <dbReference type="Rhea" id="RHEA:15009"/>
        <dbReference type="ChEBI" id="CHEBI:15378"/>
        <dbReference type="ChEBI" id="CHEBI:57451"/>
        <dbReference type="ChEBI" id="CHEBI:57453"/>
        <dbReference type="ChEBI" id="CHEBI:57783"/>
        <dbReference type="ChEBI" id="CHEBI:58349"/>
        <dbReference type="EC" id="1.5.1.3"/>
    </reaction>
</comment>
<dbReference type="EMBL" id="FOBN01000008">
    <property type="protein sequence ID" value="SEM21353.1"/>
    <property type="molecule type" value="Genomic_DNA"/>
</dbReference>
<comment type="similarity">
    <text evidence="2 8 9">Belongs to the dihydrofolate reductase family.</text>
</comment>
<reference evidence="11 15" key="3">
    <citation type="journal article" date="2023" name="Front. Microbiol.">
        <title>Phylogeography and host specificity of Pasteurellaceae pathogenic to sea-farmed fish in the north-east Atlantic.</title>
        <authorList>
            <person name="Gulla S."/>
            <person name="Colquhoun D.J."/>
            <person name="Olsen A.B."/>
            <person name="Spilsberg B."/>
            <person name="Lagesen K."/>
            <person name="Aakesson C.P."/>
            <person name="Strom S."/>
            <person name="Manji F."/>
            <person name="Birkbeck T.H."/>
            <person name="Nilsen H.K."/>
        </authorList>
    </citation>
    <scope>NUCLEOTIDE SEQUENCE [LARGE SCALE GENOMIC DNA]</scope>
    <source>
        <strain evidence="11 15">VIO11850</strain>
    </source>
</reference>